<keyword evidence="3" id="KW-1185">Reference proteome</keyword>
<feature type="region of interest" description="Disordered" evidence="1">
    <location>
        <begin position="582"/>
        <end position="603"/>
    </location>
</feature>
<protein>
    <recommendedName>
        <fullName evidence="4">Amidoligase enzyme</fullName>
    </recommendedName>
</protein>
<dbReference type="GeneID" id="19974279"/>
<dbReference type="EMBL" id="KB822722">
    <property type="protein sequence ID" value="ETN38898.1"/>
    <property type="molecule type" value="Genomic_DNA"/>
</dbReference>
<feature type="compositionally biased region" description="Polar residues" evidence="1">
    <location>
        <begin position="1"/>
        <end position="16"/>
    </location>
</feature>
<accession>W2RT43</accession>
<feature type="region of interest" description="Disordered" evidence="1">
    <location>
        <begin position="1"/>
        <end position="31"/>
    </location>
</feature>
<reference evidence="2 3" key="1">
    <citation type="submission" date="2013-03" db="EMBL/GenBank/DDBJ databases">
        <title>The Genome Sequence of Phialophora europaea CBS 101466.</title>
        <authorList>
            <consortium name="The Broad Institute Genomics Platform"/>
            <person name="Cuomo C."/>
            <person name="de Hoog S."/>
            <person name="Gorbushina A."/>
            <person name="Walker B."/>
            <person name="Young S.K."/>
            <person name="Zeng Q."/>
            <person name="Gargeya S."/>
            <person name="Fitzgerald M."/>
            <person name="Haas B."/>
            <person name="Abouelleil A."/>
            <person name="Allen A.W."/>
            <person name="Alvarado L."/>
            <person name="Arachchi H.M."/>
            <person name="Berlin A.M."/>
            <person name="Chapman S.B."/>
            <person name="Gainer-Dewar J."/>
            <person name="Goldberg J."/>
            <person name="Griggs A."/>
            <person name="Gujja S."/>
            <person name="Hansen M."/>
            <person name="Howarth C."/>
            <person name="Imamovic A."/>
            <person name="Ireland A."/>
            <person name="Larimer J."/>
            <person name="McCowan C."/>
            <person name="Murphy C."/>
            <person name="Pearson M."/>
            <person name="Poon T.W."/>
            <person name="Priest M."/>
            <person name="Roberts A."/>
            <person name="Saif S."/>
            <person name="Shea T."/>
            <person name="Sisk P."/>
            <person name="Sykes S."/>
            <person name="Wortman J."/>
            <person name="Nusbaum C."/>
            <person name="Birren B."/>
        </authorList>
    </citation>
    <scope>NUCLEOTIDE SEQUENCE [LARGE SCALE GENOMIC DNA]</scope>
    <source>
        <strain evidence="2 3">CBS 101466</strain>
    </source>
</reference>
<feature type="compositionally biased region" description="Basic and acidic residues" evidence="1">
    <location>
        <begin position="356"/>
        <end position="366"/>
    </location>
</feature>
<dbReference type="AlphaFoldDB" id="W2RT43"/>
<dbReference type="eggNOG" id="ENOG502T7Q0">
    <property type="taxonomic scope" value="Eukaryota"/>
</dbReference>
<gene>
    <name evidence="2" type="ORF">HMPREF1541_06940</name>
</gene>
<name>W2RT43_CYPE1</name>
<dbReference type="VEuPathDB" id="FungiDB:HMPREF1541_06940"/>
<dbReference type="Proteomes" id="UP000030752">
    <property type="component" value="Unassembled WGS sequence"/>
</dbReference>
<feature type="compositionally biased region" description="Acidic residues" evidence="1">
    <location>
        <begin position="344"/>
        <end position="355"/>
    </location>
</feature>
<evidence type="ECO:0000313" key="3">
    <source>
        <dbReference type="Proteomes" id="UP000030752"/>
    </source>
</evidence>
<dbReference type="InParanoid" id="W2RT43"/>
<feature type="region of interest" description="Disordered" evidence="1">
    <location>
        <begin position="330"/>
        <end position="372"/>
    </location>
</feature>
<dbReference type="RefSeq" id="XP_008719487.1">
    <property type="nucleotide sequence ID" value="XM_008721265.1"/>
</dbReference>
<dbReference type="OrthoDB" id="412402at2759"/>
<organism evidence="2 3">
    <name type="scientific">Cyphellophora europaea (strain CBS 101466)</name>
    <name type="common">Phialophora europaea</name>
    <dbReference type="NCBI Taxonomy" id="1220924"/>
    <lineage>
        <taxon>Eukaryota</taxon>
        <taxon>Fungi</taxon>
        <taxon>Dikarya</taxon>
        <taxon>Ascomycota</taxon>
        <taxon>Pezizomycotina</taxon>
        <taxon>Eurotiomycetes</taxon>
        <taxon>Chaetothyriomycetidae</taxon>
        <taxon>Chaetothyriales</taxon>
        <taxon>Cyphellophoraceae</taxon>
        <taxon>Cyphellophora</taxon>
    </lineage>
</organism>
<evidence type="ECO:0000256" key="1">
    <source>
        <dbReference type="SAM" id="MobiDB-lite"/>
    </source>
</evidence>
<dbReference type="STRING" id="1220924.W2RT43"/>
<proteinExistence type="predicted"/>
<dbReference type="PANTHER" id="PTHR36847:SF1">
    <property type="entry name" value="AMIDOLIGASE ENZYME"/>
    <property type="match status" value="1"/>
</dbReference>
<dbReference type="HOGENOM" id="CLU_035617_0_0_1"/>
<dbReference type="PANTHER" id="PTHR36847">
    <property type="entry name" value="AMIDOLIGASE ENZYME"/>
    <property type="match status" value="1"/>
</dbReference>
<evidence type="ECO:0008006" key="4">
    <source>
        <dbReference type="Google" id="ProtNLM"/>
    </source>
</evidence>
<evidence type="ECO:0000313" key="2">
    <source>
        <dbReference type="EMBL" id="ETN38898.1"/>
    </source>
</evidence>
<sequence>MSTSPKRTAGTLQDAANPTKKSKTADHEQIDLPPIGKGSVVTFGVELECNIIFSEHELTAITKEYSIPYHHIQKGHPVVHGAEYRVNDNALLSDDPSNTCRTHYPSWTLAVAYDKREKPVRKDPFHPCTHYVYYPSGKSPKGPPLRIRKLFSEHLLLAKKALSQHKLPVDVCGEAGAYWKIVALPKRQTPGDFLTCQFPDYTQWTLTNDSSLIGFLKSQLVDKVSYITKQNQHEYDSMGLELISPVFQLSEKDASLDLLGQYLAALRAGPMCTIRPSVWTGLHVHLGLATRNTNHGEGQVDEWFVRHLLYTILLHEDLISQCFPRDRSGETPLAELRPVGATSESDEDPTAEELEEQWRVEEDQRQRQTAPTFEDIEAAHDAKELEAIQANDEDVLAAESKLTNELNLLSNAWYLTMKQDLRLPLHENTHQVRDFIFAPVSLARVLTMVQGSNAGHDNGNWEDEGDDRWRGFIYNFSNLHNWVRNTEGISRSKKPTIEFRQHEGCVDTGEIRRWVDFLEALAKKADEMRLQAGDEDRETGAQGLPYPVAFPFRNIRDFCEWLILPEVDVLYWVERWEKHHLDRPSEDARKRQEEDEAKAQQDT</sequence>